<feature type="transmembrane region" description="Helical" evidence="9">
    <location>
        <begin position="142"/>
        <end position="164"/>
    </location>
</feature>
<evidence type="ECO:0000256" key="8">
    <source>
        <dbReference type="ARBA" id="ARBA00023136"/>
    </source>
</evidence>
<feature type="transmembrane region" description="Helical" evidence="9">
    <location>
        <begin position="416"/>
        <end position="437"/>
    </location>
</feature>
<dbReference type="OrthoDB" id="438545at2759"/>
<feature type="transmembrane region" description="Helical" evidence="9">
    <location>
        <begin position="449"/>
        <end position="469"/>
    </location>
</feature>
<proteinExistence type="inferred from homology"/>
<dbReference type="PANTHER" id="PTHR22950:SF678">
    <property type="entry name" value="VACUOLAR AMINO ACID TRANSPORTER 5-RELATED"/>
    <property type="match status" value="1"/>
</dbReference>
<dbReference type="AlphaFoldDB" id="A0A8H7QN72"/>
<organism evidence="11 12">
    <name type="scientific">Mucor plumbeus</name>
    <dbReference type="NCBI Taxonomy" id="97098"/>
    <lineage>
        <taxon>Eukaryota</taxon>
        <taxon>Fungi</taxon>
        <taxon>Fungi incertae sedis</taxon>
        <taxon>Mucoromycota</taxon>
        <taxon>Mucoromycotina</taxon>
        <taxon>Mucoromycetes</taxon>
        <taxon>Mucorales</taxon>
        <taxon>Mucorineae</taxon>
        <taxon>Mucoraceae</taxon>
        <taxon>Mucor</taxon>
    </lineage>
</organism>
<dbReference type="EMBL" id="JAEPRC010000511">
    <property type="protein sequence ID" value="KAG2195723.1"/>
    <property type="molecule type" value="Genomic_DNA"/>
</dbReference>
<dbReference type="Pfam" id="PF01490">
    <property type="entry name" value="Aa_trans"/>
    <property type="match status" value="1"/>
</dbReference>
<dbReference type="GO" id="GO:0005302">
    <property type="term" value="F:L-tyrosine transmembrane transporter activity"/>
    <property type="evidence" value="ECO:0007669"/>
    <property type="project" value="TreeGrafter"/>
</dbReference>
<evidence type="ECO:0000256" key="2">
    <source>
        <dbReference type="ARBA" id="ARBA00008066"/>
    </source>
</evidence>
<feature type="transmembrane region" description="Helical" evidence="9">
    <location>
        <begin position="289"/>
        <end position="312"/>
    </location>
</feature>
<feature type="domain" description="Amino acid transporter transmembrane" evidence="10">
    <location>
        <begin position="66"/>
        <end position="465"/>
    </location>
</feature>
<sequence>MAKNYSTIIENDTSASSISSVPALSIFSEIGASLDEQSPLLTNSTFDSSICSSTNGDSVYFEEPSATIASAAINLSNTILGTGMLAMPAALACVGLIPGMALILYAGITSGLGLYFLARCAGKVGGRNASFSSLSKLTWPKLGIFFDMAISIKCFGVAVSYLIILGDLMPQVVRSFFHHAEEIELLMDRRFWITLSIVTAVGPLSYLRKLDSLKYTSLIALIAVAYLVIIVLYHYISPNFPPPPPESIEYFHFSTKIFSQLPVFIFAFTCHQNIFSVHNELQDNSEKSIIKVIFSSIGSAAFIYELVAVLGYLSFGKDVLGNIILMYPQSHFVAYGRLAIVILVIFSYPLQAHPCRASIDKIMDHFHQKQPLQLQQVQDVVVINPAKRHLLVTTCIVVASYLVAITISQLDLVLSFVGSTGSTTISFILPGLFYLKLFKQDGWDWKRCVALFLIIYGFMVMSVCLTFNIKRLL</sequence>
<keyword evidence="7 9" id="KW-1133">Transmembrane helix</keyword>
<evidence type="ECO:0000256" key="1">
    <source>
        <dbReference type="ARBA" id="ARBA00004128"/>
    </source>
</evidence>
<dbReference type="PANTHER" id="PTHR22950">
    <property type="entry name" value="AMINO ACID TRANSPORTER"/>
    <property type="match status" value="1"/>
</dbReference>
<reference evidence="11" key="1">
    <citation type="submission" date="2020-12" db="EMBL/GenBank/DDBJ databases">
        <title>Metabolic potential, ecology and presence of endohyphal bacteria is reflected in genomic diversity of Mucoromycotina.</title>
        <authorList>
            <person name="Muszewska A."/>
            <person name="Okrasinska A."/>
            <person name="Steczkiewicz K."/>
            <person name="Drgas O."/>
            <person name="Orlowska M."/>
            <person name="Perlinska-Lenart U."/>
            <person name="Aleksandrzak-Piekarczyk T."/>
            <person name="Szatraj K."/>
            <person name="Zielenkiewicz U."/>
            <person name="Pilsyk S."/>
            <person name="Malc E."/>
            <person name="Mieczkowski P."/>
            <person name="Kruszewska J.S."/>
            <person name="Biernat P."/>
            <person name="Pawlowska J."/>
        </authorList>
    </citation>
    <scope>NUCLEOTIDE SEQUENCE</scope>
    <source>
        <strain evidence="11">CBS 226.32</strain>
    </source>
</reference>
<dbReference type="InterPro" id="IPR013057">
    <property type="entry name" value="AA_transpt_TM"/>
</dbReference>
<dbReference type="GO" id="GO:0015194">
    <property type="term" value="F:L-serine transmembrane transporter activity"/>
    <property type="evidence" value="ECO:0007669"/>
    <property type="project" value="TreeGrafter"/>
</dbReference>
<dbReference type="GO" id="GO:0015189">
    <property type="term" value="F:L-lysine transmembrane transporter activity"/>
    <property type="evidence" value="ECO:0007669"/>
    <property type="project" value="TreeGrafter"/>
</dbReference>
<comment type="similarity">
    <text evidence="2">Belongs to the amino acid/polyamine transporter 2 family.</text>
</comment>
<keyword evidence="8 9" id="KW-0472">Membrane</keyword>
<feature type="transmembrane region" description="Helical" evidence="9">
    <location>
        <begin position="257"/>
        <end position="277"/>
    </location>
</feature>
<keyword evidence="5 9" id="KW-0812">Transmembrane</keyword>
<keyword evidence="6" id="KW-0029">Amino-acid transport</keyword>
<feature type="transmembrane region" description="Helical" evidence="9">
    <location>
        <begin position="332"/>
        <end position="350"/>
    </location>
</feature>
<evidence type="ECO:0000313" key="11">
    <source>
        <dbReference type="EMBL" id="KAG2195723.1"/>
    </source>
</evidence>
<feature type="transmembrane region" description="Helical" evidence="9">
    <location>
        <begin position="191"/>
        <end position="207"/>
    </location>
</feature>
<protein>
    <recommendedName>
        <fullName evidence="10">Amino acid transporter transmembrane domain-containing protein</fullName>
    </recommendedName>
</protein>
<gene>
    <name evidence="11" type="ORF">INT46_001205</name>
</gene>
<name>A0A8H7QN72_9FUNG</name>
<dbReference type="GO" id="GO:0005290">
    <property type="term" value="F:L-histidine transmembrane transporter activity"/>
    <property type="evidence" value="ECO:0007669"/>
    <property type="project" value="TreeGrafter"/>
</dbReference>
<evidence type="ECO:0000256" key="4">
    <source>
        <dbReference type="ARBA" id="ARBA00022554"/>
    </source>
</evidence>
<dbReference type="Proteomes" id="UP000650833">
    <property type="component" value="Unassembled WGS sequence"/>
</dbReference>
<evidence type="ECO:0000256" key="5">
    <source>
        <dbReference type="ARBA" id="ARBA00022692"/>
    </source>
</evidence>
<evidence type="ECO:0000256" key="7">
    <source>
        <dbReference type="ARBA" id="ARBA00022989"/>
    </source>
</evidence>
<keyword evidence="4" id="KW-0926">Vacuole</keyword>
<accession>A0A8H7QN72</accession>
<feature type="transmembrane region" description="Helical" evidence="9">
    <location>
        <begin position="390"/>
        <end position="410"/>
    </location>
</feature>
<comment type="subcellular location">
    <subcellularLocation>
        <location evidence="1">Vacuole membrane</location>
        <topology evidence="1">Multi-pass membrane protein</topology>
    </subcellularLocation>
</comment>
<evidence type="ECO:0000259" key="10">
    <source>
        <dbReference type="Pfam" id="PF01490"/>
    </source>
</evidence>
<evidence type="ECO:0000256" key="9">
    <source>
        <dbReference type="SAM" id="Phobius"/>
    </source>
</evidence>
<dbReference type="GO" id="GO:0061459">
    <property type="term" value="F:L-arginine transmembrane transporter activity"/>
    <property type="evidence" value="ECO:0007669"/>
    <property type="project" value="TreeGrafter"/>
</dbReference>
<keyword evidence="12" id="KW-1185">Reference proteome</keyword>
<dbReference type="GO" id="GO:0005313">
    <property type="term" value="F:L-glutamate transmembrane transporter activity"/>
    <property type="evidence" value="ECO:0007669"/>
    <property type="project" value="TreeGrafter"/>
</dbReference>
<evidence type="ECO:0000256" key="6">
    <source>
        <dbReference type="ARBA" id="ARBA00022970"/>
    </source>
</evidence>
<feature type="transmembrane region" description="Helical" evidence="9">
    <location>
        <begin position="219"/>
        <end position="237"/>
    </location>
</feature>
<dbReference type="GO" id="GO:0000329">
    <property type="term" value="C:fungal-type vacuole membrane"/>
    <property type="evidence" value="ECO:0007669"/>
    <property type="project" value="TreeGrafter"/>
</dbReference>
<comment type="caution">
    <text evidence="11">The sequence shown here is derived from an EMBL/GenBank/DDBJ whole genome shotgun (WGS) entry which is preliminary data.</text>
</comment>
<feature type="transmembrane region" description="Helical" evidence="9">
    <location>
        <begin position="78"/>
        <end position="97"/>
    </location>
</feature>
<evidence type="ECO:0000313" key="12">
    <source>
        <dbReference type="Proteomes" id="UP000650833"/>
    </source>
</evidence>
<evidence type="ECO:0000256" key="3">
    <source>
        <dbReference type="ARBA" id="ARBA00022448"/>
    </source>
</evidence>
<keyword evidence="3" id="KW-0813">Transport</keyword>
<feature type="transmembrane region" description="Helical" evidence="9">
    <location>
        <begin position="103"/>
        <end position="121"/>
    </location>
</feature>